<sequence>MKKRYDVLFHVPSLKGGGAERVAVEVARFFVQQGRSVCFFIYDDEVSYELPFGIELIVARRRGHLQRVAEFRLLLTTIEVHAVISFLPYANLISLLANAGRKRCARLLVSEHQSYAKFHPAGIKERIKFGLLKRLYARSDVIIAVSNGIAGDLRHRLSNAASRKIAVVHNPCYIRDALAKRDATSSCTVLAAGRLVPEKGFDVLIDAFAAVTRKLVDVRLVIVGEGPKRKDLEAQVKHLGLTGKVSLPGFTQSIADEYRRADLFVLASRVEGFGNVLVEAMSFGLRIVSTACPGPEEILCNGIYGALVPVGDASALAQAIINTLATKVDPYRQISRAQDFSLDVIGNQYMKMAEITI</sequence>
<evidence type="ECO:0000259" key="1">
    <source>
        <dbReference type="Pfam" id="PF00534"/>
    </source>
</evidence>
<feature type="domain" description="Glycosyl transferase family 1" evidence="1">
    <location>
        <begin position="188"/>
        <end position="329"/>
    </location>
</feature>
<dbReference type="InterPro" id="IPR001296">
    <property type="entry name" value="Glyco_trans_1"/>
</dbReference>
<gene>
    <name evidence="3" type="ORF">GGD69_000742</name>
</gene>
<comment type="caution">
    <text evidence="3">The sequence shown here is derived from an EMBL/GenBank/DDBJ whole genome shotgun (WGS) entry which is preliminary data.</text>
</comment>
<protein>
    <submittedName>
        <fullName evidence="3">Glycosyltransferase involved in cell wall biosynthesis</fullName>
    </submittedName>
</protein>
<evidence type="ECO:0000313" key="4">
    <source>
        <dbReference type="Proteomes" id="UP000518681"/>
    </source>
</evidence>
<dbReference type="SUPFAM" id="SSF53756">
    <property type="entry name" value="UDP-Glycosyltransferase/glycogen phosphorylase"/>
    <property type="match status" value="1"/>
</dbReference>
<proteinExistence type="predicted"/>
<reference evidence="3 4" key="1">
    <citation type="submission" date="2020-08" db="EMBL/GenBank/DDBJ databases">
        <title>Genomic Encyclopedia of Type Strains, Phase IV (KMG-V): Genome sequencing to study the core and pangenomes of soil and plant-associated prokaryotes.</title>
        <authorList>
            <person name="Whitman W."/>
        </authorList>
    </citation>
    <scope>NUCLEOTIDE SEQUENCE [LARGE SCALE GENOMIC DNA]</scope>
    <source>
        <strain evidence="3 4">SEMIA 4013</strain>
    </source>
</reference>
<dbReference type="Pfam" id="PF13439">
    <property type="entry name" value="Glyco_transf_4"/>
    <property type="match status" value="1"/>
</dbReference>
<organism evidence="3 4">
    <name type="scientific">Paraburkholderia fungorum</name>
    <dbReference type="NCBI Taxonomy" id="134537"/>
    <lineage>
        <taxon>Bacteria</taxon>
        <taxon>Pseudomonadati</taxon>
        <taxon>Pseudomonadota</taxon>
        <taxon>Betaproteobacteria</taxon>
        <taxon>Burkholderiales</taxon>
        <taxon>Burkholderiaceae</taxon>
        <taxon>Paraburkholderia</taxon>
    </lineage>
</organism>
<dbReference type="AlphaFoldDB" id="A0AAW3UQC4"/>
<dbReference type="Gene3D" id="3.40.50.2000">
    <property type="entry name" value="Glycogen Phosphorylase B"/>
    <property type="match status" value="2"/>
</dbReference>
<dbReference type="RefSeq" id="WP_183796627.1">
    <property type="nucleotide sequence ID" value="NZ_JACIII010000002.1"/>
</dbReference>
<dbReference type="EMBL" id="JACIIK010000002">
    <property type="protein sequence ID" value="MBB6199896.1"/>
    <property type="molecule type" value="Genomic_DNA"/>
</dbReference>
<dbReference type="PANTHER" id="PTHR12526">
    <property type="entry name" value="GLYCOSYLTRANSFERASE"/>
    <property type="match status" value="1"/>
</dbReference>
<dbReference type="Pfam" id="PF00534">
    <property type="entry name" value="Glycos_transf_1"/>
    <property type="match status" value="1"/>
</dbReference>
<evidence type="ECO:0000313" key="3">
    <source>
        <dbReference type="EMBL" id="MBB6199896.1"/>
    </source>
</evidence>
<name>A0AAW3UQC4_9BURK</name>
<evidence type="ECO:0000259" key="2">
    <source>
        <dbReference type="Pfam" id="PF13439"/>
    </source>
</evidence>
<dbReference type="CDD" id="cd03811">
    <property type="entry name" value="GT4_GT28_WabH-like"/>
    <property type="match status" value="1"/>
</dbReference>
<dbReference type="InterPro" id="IPR028098">
    <property type="entry name" value="Glyco_trans_4-like_N"/>
</dbReference>
<dbReference type="Proteomes" id="UP000518681">
    <property type="component" value="Unassembled WGS sequence"/>
</dbReference>
<feature type="domain" description="Glycosyltransferase subfamily 4-like N-terminal" evidence="2">
    <location>
        <begin position="17"/>
        <end position="171"/>
    </location>
</feature>
<dbReference type="GO" id="GO:0016757">
    <property type="term" value="F:glycosyltransferase activity"/>
    <property type="evidence" value="ECO:0007669"/>
    <property type="project" value="UniProtKB-ARBA"/>
</dbReference>
<accession>A0AAW3UQC4</accession>